<gene>
    <name evidence="1" type="ORF">DCW74_17825</name>
</gene>
<dbReference type="Proteomes" id="UP000263517">
    <property type="component" value="Unassembled WGS sequence"/>
</dbReference>
<comment type="caution">
    <text evidence="1">The sequence shown here is derived from an EMBL/GenBank/DDBJ whole genome shotgun (WGS) entry which is preliminary data.</text>
</comment>
<proteinExistence type="predicted"/>
<dbReference type="EMBL" id="DNAN01000620">
    <property type="protein sequence ID" value="HAW77578.1"/>
    <property type="molecule type" value="Genomic_DNA"/>
</dbReference>
<sequence length="76" mass="9005">MFDKRFKKTILAFQKKMRAEAQTSQLGPYYEFSAIISSDTHTIPNKVINFYNDCNLHFLRLRRSSASKFELTLRIQ</sequence>
<protein>
    <submittedName>
        <fullName evidence="1">Uncharacterized protein</fullName>
    </submittedName>
</protein>
<evidence type="ECO:0000313" key="1">
    <source>
        <dbReference type="EMBL" id="HAW77578.1"/>
    </source>
</evidence>
<reference evidence="1 2" key="1">
    <citation type="journal article" date="2018" name="Nat. Biotechnol.">
        <title>A standardized bacterial taxonomy based on genome phylogeny substantially revises the tree of life.</title>
        <authorList>
            <person name="Parks D.H."/>
            <person name="Chuvochina M."/>
            <person name="Waite D.W."/>
            <person name="Rinke C."/>
            <person name="Skarshewski A."/>
            <person name="Chaumeil P.A."/>
            <person name="Hugenholtz P."/>
        </authorList>
    </citation>
    <scope>NUCLEOTIDE SEQUENCE [LARGE SCALE GENOMIC DNA]</scope>
    <source>
        <strain evidence="1">UBA11978</strain>
    </source>
</reference>
<dbReference type="AlphaFoldDB" id="A0A350P8G1"/>
<name>A0A350P8G1_9ALTE</name>
<organism evidence="1 2">
    <name type="scientific">Alteromonas australica</name>
    <dbReference type="NCBI Taxonomy" id="589873"/>
    <lineage>
        <taxon>Bacteria</taxon>
        <taxon>Pseudomonadati</taxon>
        <taxon>Pseudomonadota</taxon>
        <taxon>Gammaproteobacteria</taxon>
        <taxon>Alteromonadales</taxon>
        <taxon>Alteromonadaceae</taxon>
        <taxon>Alteromonas/Salinimonas group</taxon>
        <taxon>Alteromonas</taxon>
    </lineage>
</organism>
<evidence type="ECO:0000313" key="2">
    <source>
        <dbReference type="Proteomes" id="UP000263517"/>
    </source>
</evidence>
<feature type="non-terminal residue" evidence="1">
    <location>
        <position position="76"/>
    </location>
</feature>
<accession>A0A350P8G1</accession>